<dbReference type="AlphaFoldDB" id="A0A160TVG0"/>
<keyword evidence="3" id="KW-0479">Metal-binding</keyword>
<dbReference type="InterPro" id="IPR006330">
    <property type="entry name" value="Ado/ade_deaminase"/>
</dbReference>
<dbReference type="GO" id="GO:0019239">
    <property type="term" value="F:deaminase activity"/>
    <property type="evidence" value="ECO:0007669"/>
    <property type="project" value="InterPro"/>
</dbReference>
<dbReference type="SUPFAM" id="SSF51556">
    <property type="entry name" value="Metallo-dependent hydrolases"/>
    <property type="match status" value="1"/>
</dbReference>
<name>A0A160TVG0_9ZZZZ</name>
<evidence type="ECO:0000256" key="2">
    <source>
        <dbReference type="ARBA" id="ARBA00006676"/>
    </source>
</evidence>
<keyword evidence="5" id="KW-0862">Zinc</keyword>
<comment type="similarity">
    <text evidence="2">Belongs to the metallo-dependent hydrolases superfamily. Adenosine and AMP deaminases family.</text>
</comment>
<evidence type="ECO:0000256" key="5">
    <source>
        <dbReference type="ARBA" id="ARBA00022833"/>
    </source>
</evidence>
<dbReference type="EMBL" id="CZRL01000100">
    <property type="protein sequence ID" value="CUS54057.1"/>
    <property type="molecule type" value="Genomic_DNA"/>
</dbReference>
<dbReference type="InterPro" id="IPR006650">
    <property type="entry name" value="A/AMP_deam_AS"/>
</dbReference>
<gene>
    <name evidence="7" type="ORF">MGWOODY_XGa2012</name>
</gene>
<organism evidence="7">
    <name type="scientific">hydrothermal vent metagenome</name>
    <dbReference type="NCBI Taxonomy" id="652676"/>
    <lineage>
        <taxon>unclassified sequences</taxon>
        <taxon>metagenomes</taxon>
        <taxon>ecological metagenomes</taxon>
    </lineage>
</organism>
<dbReference type="Pfam" id="PF00962">
    <property type="entry name" value="A_deaminase"/>
    <property type="match status" value="1"/>
</dbReference>
<dbReference type="GO" id="GO:0016814">
    <property type="term" value="F:hydrolase activity, acting on carbon-nitrogen (but not peptide) bonds, in cyclic amidines"/>
    <property type="evidence" value="ECO:0007669"/>
    <property type="project" value="UniProtKB-ARBA"/>
</dbReference>
<dbReference type="PANTHER" id="PTHR43114">
    <property type="entry name" value="ADENINE DEAMINASE"/>
    <property type="match status" value="1"/>
</dbReference>
<feature type="domain" description="Adenosine deaminase" evidence="6">
    <location>
        <begin position="5"/>
        <end position="325"/>
    </location>
</feature>
<evidence type="ECO:0000259" key="6">
    <source>
        <dbReference type="Pfam" id="PF00962"/>
    </source>
</evidence>
<dbReference type="Gene3D" id="3.20.20.140">
    <property type="entry name" value="Metal-dependent hydrolases"/>
    <property type="match status" value="1"/>
</dbReference>
<dbReference type="PANTHER" id="PTHR43114:SF6">
    <property type="entry name" value="ADENINE DEAMINASE"/>
    <property type="match status" value="1"/>
</dbReference>
<comment type="cofactor">
    <cofactor evidence="1">
        <name>Zn(2+)</name>
        <dbReference type="ChEBI" id="CHEBI:29105"/>
    </cofactor>
</comment>
<dbReference type="GO" id="GO:0046872">
    <property type="term" value="F:metal ion binding"/>
    <property type="evidence" value="ECO:0007669"/>
    <property type="project" value="UniProtKB-KW"/>
</dbReference>
<dbReference type="PROSITE" id="PS00485">
    <property type="entry name" value="A_DEAMINASE"/>
    <property type="match status" value="1"/>
</dbReference>
<evidence type="ECO:0000256" key="3">
    <source>
        <dbReference type="ARBA" id="ARBA00022723"/>
    </source>
</evidence>
<evidence type="ECO:0000256" key="4">
    <source>
        <dbReference type="ARBA" id="ARBA00022801"/>
    </source>
</evidence>
<evidence type="ECO:0000313" key="7">
    <source>
        <dbReference type="EMBL" id="CUS54057.1"/>
    </source>
</evidence>
<dbReference type="GO" id="GO:0009168">
    <property type="term" value="P:purine ribonucleoside monophosphate biosynthetic process"/>
    <property type="evidence" value="ECO:0007669"/>
    <property type="project" value="InterPro"/>
</dbReference>
<reference evidence="7" key="1">
    <citation type="submission" date="2015-10" db="EMBL/GenBank/DDBJ databases">
        <authorList>
            <person name="Gilbert D.G."/>
        </authorList>
    </citation>
    <scope>NUCLEOTIDE SEQUENCE</scope>
</reference>
<dbReference type="NCBIfam" id="TIGR01430">
    <property type="entry name" value="aden_deam"/>
    <property type="match status" value="1"/>
</dbReference>
<accession>A0A160TVG0</accession>
<sequence>MMSVPKVELHCHLEGSAGPALIRQLAERNNITLPETLFTPDDRFAWADFPGFLSTYDDASQAIRTAQDYRDVTYAYLADCAIEGAVYVEVMSSPDHAAAAGLSYEAHLEGIVQGIDDAERDHGVVGRLIVTCVRHFGPTQAVQVAAQVCGSPHPYVVGFGMGGNELVHTFKDFQPAFDRVHTAGLPCTVHAGEWAGAASVNEALDTLPVQRIGHGVRAVEDKHVLERLARESVHLEVCPTSNVMTGIYPDYDAHPFNMLRDAGISVSLNSDDPPYFATTIGREYEIAGLRMGLDDLDLIQISENALVAAFVDEVTRQQLRKKLDTTTRNLLTDVSYVTIR</sequence>
<evidence type="ECO:0000256" key="1">
    <source>
        <dbReference type="ARBA" id="ARBA00001947"/>
    </source>
</evidence>
<dbReference type="InterPro" id="IPR001365">
    <property type="entry name" value="A_deaminase_dom"/>
</dbReference>
<proteinExistence type="inferred from homology"/>
<dbReference type="InterPro" id="IPR032466">
    <property type="entry name" value="Metal_Hydrolase"/>
</dbReference>
<dbReference type="EC" id="3.5.4.4" evidence="7"/>
<protein>
    <submittedName>
        <fullName evidence="7">Adenosine deaminase</fullName>
        <ecNumber evidence="7">3.5.4.4</ecNumber>
    </submittedName>
</protein>
<keyword evidence="4 7" id="KW-0378">Hydrolase</keyword>